<evidence type="ECO:0000313" key="2">
    <source>
        <dbReference type="EMBL" id="KAK9939833.1"/>
    </source>
</evidence>
<feature type="compositionally biased region" description="Low complexity" evidence="1">
    <location>
        <begin position="23"/>
        <end position="34"/>
    </location>
</feature>
<reference evidence="2 3" key="1">
    <citation type="journal article" date="2023" name="G3 (Bethesda)">
        <title>A chromosome-length genome assembly and annotation of blackberry (Rubus argutus, cv. 'Hillquist').</title>
        <authorList>
            <person name="Bruna T."/>
            <person name="Aryal R."/>
            <person name="Dudchenko O."/>
            <person name="Sargent D.J."/>
            <person name="Mead D."/>
            <person name="Buti M."/>
            <person name="Cavallini A."/>
            <person name="Hytonen T."/>
            <person name="Andres J."/>
            <person name="Pham M."/>
            <person name="Weisz D."/>
            <person name="Mascagni F."/>
            <person name="Usai G."/>
            <person name="Natali L."/>
            <person name="Bassil N."/>
            <person name="Fernandez G.E."/>
            <person name="Lomsadze A."/>
            <person name="Armour M."/>
            <person name="Olukolu B."/>
            <person name="Poorten T."/>
            <person name="Britton C."/>
            <person name="Davik J."/>
            <person name="Ashrafi H."/>
            <person name="Aiden E.L."/>
            <person name="Borodovsky M."/>
            <person name="Worthington M."/>
        </authorList>
    </citation>
    <scope>NUCLEOTIDE SEQUENCE [LARGE SCALE GENOMIC DNA]</scope>
    <source>
        <strain evidence="2">PI 553951</strain>
    </source>
</reference>
<feature type="region of interest" description="Disordered" evidence="1">
    <location>
        <begin position="1"/>
        <end position="34"/>
    </location>
</feature>
<name>A0AAW1XSY4_RUBAR</name>
<evidence type="ECO:0000313" key="3">
    <source>
        <dbReference type="Proteomes" id="UP001457282"/>
    </source>
</evidence>
<comment type="caution">
    <text evidence="2">The sequence shown here is derived from an EMBL/GenBank/DDBJ whole genome shotgun (WGS) entry which is preliminary data.</text>
</comment>
<dbReference type="Pfam" id="PF03004">
    <property type="entry name" value="Transposase_24"/>
    <property type="match status" value="1"/>
</dbReference>
<dbReference type="Proteomes" id="UP001457282">
    <property type="component" value="Unassembled WGS sequence"/>
</dbReference>
<feature type="region of interest" description="Disordered" evidence="1">
    <location>
        <begin position="261"/>
        <end position="294"/>
    </location>
</feature>
<keyword evidence="3" id="KW-1185">Reference proteome</keyword>
<dbReference type="PANTHER" id="PTHR33499:SF11">
    <property type="entry name" value="NO APICAL MERISTEM-ASSOCIATED C-TERMINAL DOMAIN-CONTAINING PROTEIN"/>
    <property type="match status" value="1"/>
</dbReference>
<dbReference type="PANTHER" id="PTHR33499">
    <property type="entry name" value="OS12G0282400 PROTEIN-RELATED"/>
    <property type="match status" value="1"/>
</dbReference>
<protein>
    <recommendedName>
        <fullName evidence="4">Transposase, Ptta/En/Spm, plant</fullName>
    </recommendedName>
</protein>
<organism evidence="2 3">
    <name type="scientific">Rubus argutus</name>
    <name type="common">Southern blackberry</name>
    <dbReference type="NCBI Taxonomy" id="59490"/>
    <lineage>
        <taxon>Eukaryota</taxon>
        <taxon>Viridiplantae</taxon>
        <taxon>Streptophyta</taxon>
        <taxon>Embryophyta</taxon>
        <taxon>Tracheophyta</taxon>
        <taxon>Spermatophyta</taxon>
        <taxon>Magnoliopsida</taxon>
        <taxon>eudicotyledons</taxon>
        <taxon>Gunneridae</taxon>
        <taxon>Pentapetalae</taxon>
        <taxon>rosids</taxon>
        <taxon>fabids</taxon>
        <taxon>Rosales</taxon>
        <taxon>Rosaceae</taxon>
        <taxon>Rosoideae</taxon>
        <taxon>Rosoideae incertae sedis</taxon>
        <taxon>Rubus</taxon>
    </lineage>
</organism>
<dbReference type="AlphaFoldDB" id="A0AAW1XSY4"/>
<feature type="compositionally biased region" description="Basic and acidic residues" evidence="1">
    <location>
        <begin position="280"/>
        <end position="294"/>
    </location>
</feature>
<dbReference type="InterPro" id="IPR004252">
    <property type="entry name" value="Probable_transposase_24"/>
</dbReference>
<dbReference type="EMBL" id="JBEDUW010000003">
    <property type="protein sequence ID" value="KAK9939833.1"/>
    <property type="molecule type" value="Genomic_DNA"/>
</dbReference>
<sequence length="336" mass="38365">MLKRLRPNASSTQRPIADGLNSTIGTTNETPTTGNIMSARLNHQTASQPSINVTTDELNDIVMSANNQAPTSGPEKKVRGKTRVRNYAPLNVEKWKEIIPTDVNKLITRIMNKFDIDMSLPWVQRYVITTCQTTFCNFRYRLKKHFETFSTMEEALENKHNDVKTQEEWEFLCAHFSSEKFQIRSEKNSINRSKLTYHHKSGSKSFMSHQEQIAAQTGLMQDAIDRFETEYKSSKKGWDLGAKPKWDEMVLGVKSGYIKGCGFGPRPPPSRSSQSSINEMSEKNKELEDKLEETQHLIETQQEKIAAQNEMIQGIAGASQKFEEFMANFHSQRSSN</sequence>
<evidence type="ECO:0000256" key="1">
    <source>
        <dbReference type="SAM" id="MobiDB-lite"/>
    </source>
</evidence>
<gene>
    <name evidence="2" type="ORF">M0R45_016517</name>
</gene>
<proteinExistence type="predicted"/>
<evidence type="ECO:0008006" key="4">
    <source>
        <dbReference type="Google" id="ProtNLM"/>
    </source>
</evidence>
<accession>A0AAW1XSY4</accession>